<evidence type="ECO:0000313" key="1">
    <source>
        <dbReference type="EMBL" id="QHT21107.1"/>
    </source>
</evidence>
<sequence>MEWFNTNDIIIHHLLRDPFSNNIKGYVLPHAGTKYSGGVLSHTLRFCPVNYFTTIVIIYYPANSSENVIISETEKYYHEYYVIMKTLDYVCKNYWNYGNKNFVGINLLKNVDNTYLTNLDNCLLIVSADYSHFLPMQEAIKLENCAAHALMHKYFSSHLKCIDVIDDVKSFKLMYDYLPKDYNLQWIGRTRSPNLRGVGYLSFLIKKPQKPENFRLPHGMFVTAYDINMVQRECLGEWFTKSYRYNKTIEQNLINKVLSLAKTTSRLTGGNHTNISVSHYTITYLYRSSRKKFIRGYHGIKSDAFYLPDVMLENTYDNGLWIQNYDNLWKQGKVFNIKYTLHNLKSKAKLYGKKTLKLKTFNKYKPYYQLYYSDVIHNKIKES</sequence>
<accession>A0A6C0DW90</accession>
<proteinExistence type="predicted"/>
<organism evidence="1">
    <name type="scientific">viral metagenome</name>
    <dbReference type="NCBI Taxonomy" id="1070528"/>
    <lineage>
        <taxon>unclassified sequences</taxon>
        <taxon>metagenomes</taxon>
        <taxon>organismal metagenomes</taxon>
    </lineage>
</organism>
<reference evidence="1" key="1">
    <citation type="journal article" date="2020" name="Nature">
        <title>Giant virus diversity and host interactions through global metagenomics.</title>
        <authorList>
            <person name="Schulz F."/>
            <person name="Roux S."/>
            <person name="Paez-Espino D."/>
            <person name="Jungbluth S."/>
            <person name="Walsh D.A."/>
            <person name="Denef V.J."/>
            <person name="McMahon K.D."/>
            <person name="Konstantinidis K.T."/>
            <person name="Eloe-Fadrosh E.A."/>
            <person name="Kyrpides N.C."/>
            <person name="Woyke T."/>
        </authorList>
    </citation>
    <scope>NUCLEOTIDE SEQUENCE</scope>
    <source>
        <strain evidence="1">GVMAG-M-3300023174-75</strain>
    </source>
</reference>
<name>A0A6C0DW90_9ZZZZ</name>
<dbReference type="AlphaFoldDB" id="A0A6C0DW90"/>
<protein>
    <submittedName>
        <fullName evidence="1">Uncharacterized protein</fullName>
    </submittedName>
</protein>
<dbReference type="EMBL" id="MN739685">
    <property type="protein sequence ID" value="QHT21107.1"/>
    <property type="molecule type" value="Genomic_DNA"/>
</dbReference>